<organism evidence="4 5">
    <name type="scientific">Solanum tuberosum</name>
    <name type="common">Potato</name>
    <dbReference type="NCBI Taxonomy" id="4113"/>
    <lineage>
        <taxon>Eukaryota</taxon>
        <taxon>Viridiplantae</taxon>
        <taxon>Streptophyta</taxon>
        <taxon>Embryophyta</taxon>
        <taxon>Tracheophyta</taxon>
        <taxon>Spermatophyta</taxon>
        <taxon>Magnoliopsida</taxon>
        <taxon>eudicotyledons</taxon>
        <taxon>Gunneridae</taxon>
        <taxon>Pentapetalae</taxon>
        <taxon>asterids</taxon>
        <taxon>lamiids</taxon>
        <taxon>Solanales</taxon>
        <taxon>Solanaceae</taxon>
        <taxon>Solanoideae</taxon>
        <taxon>Solaneae</taxon>
        <taxon>Solanum</taxon>
    </lineage>
</organism>
<gene>
    <name evidence="4" type="ORF">KY290_016974</name>
</gene>
<dbReference type="Proteomes" id="UP000826656">
    <property type="component" value="Unassembled WGS sequence"/>
</dbReference>
<feature type="domain" description="NPH3" evidence="3">
    <location>
        <begin position="1"/>
        <end position="136"/>
    </location>
</feature>
<dbReference type="Pfam" id="PF03000">
    <property type="entry name" value="NPH3"/>
    <property type="match status" value="2"/>
</dbReference>
<keyword evidence="1" id="KW-0833">Ubl conjugation pathway</keyword>
<protein>
    <recommendedName>
        <fullName evidence="3">NPH3 domain-containing protein</fullName>
    </recommendedName>
</protein>
<accession>A0ABQ7VA15</accession>
<evidence type="ECO:0000256" key="1">
    <source>
        <dbReference type="ARBA" id="ARBA00022786"/>
    </source>
</evidence>
<evidence type="ECO:0000313" key="4">
    <source>
        <dbReference type="EMBL" id="KAH0760901.1"/>
    </source>
</evidence>
<keyword evidence="5" id="KW-1185">Reference proteome</keyword>
<comment type="caution">
    <text evidence="4">The sequence shown here is derived from an EMBL/GenBank/DDBJ whole genome shotgun (WGS) entry which is preliminary data.</text>
</comment>
<reference evidence="4 5" key="1">
    <citation type="journal article" date="2021" name="bioRxiv">
        <title>Chromosome-scale and haplotype-resolved genome assembly of a tetraploid potato cultivar.</title>
        <authorList>
            <person name="Sun H."/>
            <person name="Jiao W.-B."/>
            <person name="Krause K."/>
            <person name="Campoy J.A."/>
            <person name="Goel M."/>
            <person name="Folz-Donahue K."/>
            <person name="Kukat C."/>
            <person name="Huettel B."/>
            <person name="Schneeberger K."/>
        </authorList>
    </citation>
    <scope>NUCLEOTIDE SEQUENCE [LARGE SCALE GENOMIC DNA]</scope>
    <source>
        <strain evidence="4">SolTubOtavaFocal</strain>
        <tissue evidence="4">Leaves</tissue>
    </source>
</reference>
<dbReference type="PANTHER" id="PTHR32370">
    <property type="entry name" value="OS12G0117600 PROTEIN"/>
    <property type="match status" value="1"/>
</dbReference>
<sequence length="136" mass="15247">MIGTQLDQATLDNLLLPSPVGSSYLYDVTLVLRLLKSFISKELERFEHNRSSSSFMSKTFQVPCPGQIAPESARDSYDAIYYAKVMYLEVGRRLSEVKKMKVCSGLSYEKLSFEGCSQLARNKNFTSKSPGQALIT</sequence>
<dbReference type="InterPro" id="IPR043454">
    <property type="entry name" value="NPH3/RPT2-like"/>
</dbReference>
<evidence type="ECO:0000313" key="5">
    <source>
        <dbReference type="Proteomes" id="UP000826656"/>
    </source>
</evidence>
<proteinExistence type="inferred from homology"/>
<dbReference type="InterPro" id="IPR027356">
    <property type="entry name" value="NPH3_dom"/>
</dbReference>
<dbReference type="EMBL" id="JAIVGD010000013">
    <property type="protein sequence ID" value="KAH0760901.1"/>
    <property type="molecule type" value="Genomic_DNA"/>
</dbReference>
<evidence type="ECO:0000256" key="2">
    <source>
        <dbReference type="PROSITE-ProRule" id="PRU00982"/>
    </source>
</evidence>
<evidence type="ECO:0000259" key="3">
    <source>
        <dbReference type="PROSITE" id="PS51649"/>
    </source>
</evidence>
<name>A0ABQ7VA15_SOLTU</name>
<comment type="similarity">
    <text evidence="2">Belongs to the NPH3 family.</text>
</comment>
<dbReference type="PROSITE" id="PS51649">
    <property type="entry name" value="NPH3"/>
    <property type="match status" value="1"/>
</dbReference>